<evidence type="ECO:0008006" key="5">
    <source>
        <dbReference type="Google" id="ProtNLM"/>
    </source>
</evidence>
<dbReference type="Pfam" id="PF13517">
    <property type="entry name" value="FG-GAP_3"/>
    <property type="match status" value="1"/>
</dbReference>
<sequence>MLLRAALLAALAAGGAAAQGIDAATYAEPTDRYPHGALGDPVEWGALVLETARGPVTVRLPEERVFEDTAPRVVDVDGDGATEAVVVESNRDLGARLAIYGAEGTLIAANDWFGQRNRWLAPVGVADLDGDGRVELAYIDRPHLAKRLIVLEFADGALREEAVAEGLTNHSYGEPAIHGGLRDCGDGIEMITADADWSRVMATRLRDGRLESRALGPFTGLGDLAAALDCPG</sequence>
<feature type="signal peptide" evidence="2">
    <location>
        <begin position="1"/>
        <end position="18"/>
    </location>
</feature>
<protein>
    <recommendedName>
        <fullName evidence="5">FG-GAP repeat domain protein</fullName>
    </recommendedName>
</protein>
<dbReference type="Proteomes" id="UP000003635">
    <property type="component" value="Unassembled WGS sequence"/>
</dbReference>
<dbReference type="HOGENOM" id="CLU_077949_0_0_5"/>
<name>Q2CBX0_OCEGH</name>
<dbReference type="SUPFAM" id="SSF69318">
    <property type="entry name" value="Integrin alpha N-terminal domain"/>
    <property type="match status" value="1"/>
</dbReference>
<comment type="caution">
    <text evidence="3">The sequence shown here is derived from an EMBL/GenBank/DDBJ whole genome shotgun (WGS) entry which is preliminary data.</text>
</comment>
<dbReference type="EMBL" id="AAOT01000035">
    <property type="protein sequence ID" value="EAR50150.1"/>
    <property type="molecule type" value="Genomic_DNA"/>
</dbReference>
<dbReference type="RefSeq" id="WP_007256658.1">
    <property type="nucleotide sequence ID" value="NZ_CH724108.1"/>
</dbReference>
<evidence type="ECO:0000256" key="2">
    <source>
        <dbReference type="SAM" id="SignalP"/>
    </source>
</evidence>
<proteinExistence type="predicted"/>
<dbReference type="InterPro" id="IPR028994">
    <property type="entry name" value="Integrin_alpha_N"/>
</dbReference>
<dbReference type="eggNOG" id="ENOG502ZC7S">
    <property type="taxonomic scope" value="Bacteria"/>
</dbReference>
<dbReference type="STRING" id="314256.OG2516_15719"/>
<gene>
    <name evidence="3" type="ORF">OG2516_15719</name>
</gene>
<keyword evidence="1 2" id="KW-0732">Signal</keyword>
<evidence type="ECO:0000313" key="4">
    <source>
        <dbReference type="Proteomes" id="UP000003635"/>
    </source>
</evidence>
<evidence type="ECO:0000313" key="3">
    <source>
        <dbReference type="EMBL" id="EAR50150.1"/>
    </source>
</evidence>
<reference evidence="3 4" key="1">
    <citation type="journal article" date="2010" name="J. Bacteriol.">
        <title>Genome sequences of Oceanicola granulosus HTCC2516(T) and Oceanicola batsensis HTCC2597(TDelta).</title>
        <authorList>
            <person name="Thrash J.C."/>
            <person name="Cho J.C."/>
            <person name="Vergin K.L."/>
            <person name="Giovannoni S.J."/>
        </authorList>
    </citation>
    <scope>NUCLEOTIDE SEQUENCE [LARGE SCALE GENOMIC DNA]</scope>
    <source>
        <strain evidence="4">ATCC BAA-861 / DSM 15982 / KCTC 12143 / HTCC2516</strain>
    </source>
</reference>
<feature type="chain" id="PRO_5004207473" description="FG-GAP repeat domain protein" evidence="2">
    <location>
        <begin position="19"/>
        <end position="232"/>
    </location>
</feature>
<evidence type="ECO:0000256" key="1">
    <source>
        <dbReference type="ARBA" id="ARBA00022729"/>
    </source>
</evidence>
<dbReference type="AlphaFoldDB" id="Q2CBX0"/>
<keyword evidence="4" id="KW-1185">Reference proteome</keyword>
<dbReference type="InterPro" id="IPR013517">
    <property type="entry name" value="FG-GAP"/>
</dbReference>
<accession>Q2CBX0</accession>
<organism evidence="3 4">
    <name type="scientific">Oceanicola granulosus (strain ATCC BAA-861 / DSM 15982 / KCTC 12143 / HTCC2516)</name>
    <dbReference type="NCBI Taxonomy" id="314256"/>
    <lineage>
        <taxon>Bacteria</taxon>
        <taxon>Pseudomonadati</taxon>
        <taxon>Pseudomonadota</taxon>
        <taxon>Alphaproteobacteria</taxon>
        <taxon>Rhodobacterales</taxon>
        <taxon>Roseobacteraceae</taxon>
        <taxon>Oceanicola</taxon>
    </lineage>
</organism>
<dbReference type="OrthoDB" id="58662at2"/>